<dbReference type="RefSeq" id="WP_265162800.1">
    <property type="nucleotide sequence ID" value="NZ_CP069620.1"/>
</dbReference>
<dbReference type="Proteomes" id="UP001163981">
    <property type="component" value="Chromosome"/>
</dbReference>
<organism evidence="1 2">
    <name type="scientific">Salinimicrobium tongyeongense</name>
    <dbReference type="NCBI Taxonomy" id="2809707"/>
    <lineage>
        <taxon>Bacteria</taxon>
        <taxon>Pseudomonadati</taxon>
        <taxon>Bacteroidota</taxon>
        <taxon>Flavobacteriia</taxon>
        <taxon>Flavobacteriales</taxon>
        <taxon>Flavobacteriaceae</taxon>
        <taxon>Salinimicrobium</taxon>
    </lineage>
</organism>
<evidence type="ECO:0000313" key="2">
    <source>
        <dbReference type="Proteomes" id="UP001163981"/>
    </source>
</evidence>
<keyword evidence="2" id="KW-1185">Reference proteome</keyword>
<accession>A0ABY6NNJ5</accession>
<reference evidence="1" key="1">
    <citation type="submission" date="2021-02" db="EMBL/GenBank/DDBJ databases">
        <title>Salinimicrobium sp. nov. isolated from seawater in Tongyeong, Republic of Korea.</title>
        <authorList>
            <person name="Lee S.-J."/>
        </authorList>
    </citation>
    <scope>NUCLEOTIDE SEQUENCE</scope>
    <source>
        <strain evidence="1">HN-2-9-2</strain>
    </source>
</reference>
<name>A0ABY6NNJ5_9FLAO</name>
<sequence>MELTSAEAALLIDFALEKKQLPALLEEKNDAAIKLFLHDFWFHLSKRME</sequence>
<dbReference type="EMBL" id="CP069620">
    <property type="protein sequence ID" value="UZH54475.1"/>
    <property type="molecule type" value="Genomic_DNA"/>
</dbReference>
<proteinExistence type="predicted"/>
<protein>
    <submittedName>
        <fullName evidence="1">Uncharacterized protein</fullName>
    </submittedName>
</protein>
<gene>
    <name evidence="1" type="ORF">JRG66_10850</name>
</gene>
<evidence type="ECO:0000313" key="1">
    <source>
        <dbReference type="EMBL" id="UZH54475.1"/>
    </source>
</evidence>